<proteinExistence type="predicted"/>
<dbReference type="Proteomes" id="UP000886523">
    <property type="component" value="Unassembled WGS sequence"/>
</dbReference>
<organism evidence="2 3">
    <name type="scientific">Hydnum rufescens UP504</name>
    <dbReference type="NCBI Taxonomy" id="1448309"/>
    <lineage>
        <taxon>Eukaryota</taxon>
        <taxon>Fungi</taxon>
        <taxon>Dikarya</taxon>
        <taxon>Basidiomycota</taxon>
        <taxon>Agaricomycotina</taxon>
        <taxon>Agaricomycetes</taxon>
        <taxon>Cantharellales</taxon>
        <taxon>Hydnaceae</taxon>
        <taxon>Hydnum</taxon>
    </lineage>
</organism>
<protein>
    <submittedName>
        <fullName evidence="2">Uncharacterized protein</fullName>
    </submittedName>
</protein>
<sequence length="149" mass="16638">MTTHLPLWVVWSKGQAVPPMNDDHMNGNMRTTMMKSMKTESHTPAEAGQHIPPQHAKSCSHKPKPAGLPRSHETPCPLHMNMATNEGQCMPEATGEMREPHTCCSSHRGNEGATHLLRQAKMPHPNARTMQPQAQTLRTNTYHHENENG</sequence>
<name>A0A9P6DQ66_9AGAM</name>
<keyword evidence="3" id="KW-1185">Reference proteome</keyword>
<accession>A0A9P6DQ66</accession>
<dbReference type="EMBL" id="MU129115">
    <property type="protein sequence ID" value="KAF9506320.1"/>
    <property type="molecule type" value="Genomic_DNA"/>
</dbReference>
<gene>
    <name evidence="2" type="ORF">BS47DRAFT_1367463</name>
</gene>
<reference evidence="2" key="1">
    <citation type="journal article" date="2020" name="Nat. Commun.">
        <title>Large-scale genome sequencing of mycorrhizal fungi provides insights into the early evolution of symbiotic traits.</title>
        <authorList>
            <person name="Miyauchi S."/>
            <person name="Kiss E."/>
            <person name="Kuo A."/>
            <person name="Drula E."/>
            <person name="Kohler A."/>
            <person name="Sanchez-Garcia M."/>
            <person name="Morin E."/>
            <person name="Andreopoulos B."/>
            <person name="Barry K.W."/>
            <person name="Bonito G."/>
            <person name="Buee M."/>
            <person name="Carver A."/>
            <person name="Chen C."/>
            <person name="Cichocki N."/>
            <person name="Clum A."/>
            <person name="Culley D."/>
            <person name="Crous P.W."/>
            <person name="Fauchery L."/>
            <person name="Girlanda M."/>
            <person name="Hayes R.D."/>
            <person name="Keri Z."/>
            <person name="LaButti K."/>
            <person name="Lipzen A."/>
            <person name="Lombard V."/>
            <person name="Magnuson J."/>
            <person name="Maillard F."/>
            <person name="Murat C."/>
            <person name="Nolan M."/>
            <person name="Ohm R.A."/>
            <person name="Pangilinan J."/>
            <person name="Pereira M.F."/>
            <person name="Perotto S."/>
            <person name="Peter M."/>
            <person name="Pfister S."/>
            <person name="Riley R."/>
            <person name="Sitrit Y."/>
            <person name="Stielow J.B."/>
            <person name="Szollosi G."/>
            <person name="Zifcakova L."/>
            <person name="Stursova M."/>
            <person name="Spatafora J.W."/>
            <person name="Tedersoo L."/>
            <person name="Vaario L.M."/>
            <person name="Yamada A."/>
            <person name="Yan M."/>
            <person name="Wang P."/>
            <person name="Xu J."/>
            <person name="Bruns T."/>
            <person name="Baldrian P."/>
            <person name="Vilgalys R."/>
            <person name="Dunand C."/>
            <person name="Henrissat B."/>
            <person name="Grigoriev I.V."/>
            <person name="Hibbett D."/>
            <person name="Nagy L.G."/>
            <person name="Martin F.M."/>
        </authorList>
    </citation>
    <scope>NUCLEOTIDE SEQUENCE</scope>
    <source>
        <strain evidence="2">UP504</strain>
    </source>
</reference>
<evidence type="ECO:0000313" key="2">
    <source>
        <dbReference type="EMBL" id="KAF9506320.1"/>
    </source>
</evidence>
<dbReference type="AlphaFoldDB" id="A0A9P6DQ66"/>
<comment type="caution">
    <text evidence="2">The sequence shown here is derived from an EMBL/GenBank/DDBJ whole genome shotgun (WGS) entry which is preliminary data.</text>
</comment>
<evidence type="ECO:0000313" key="3">
    <source>
        <dbReference type="Proteomes" id="UP000886523"/>
    </source>
</evidence>
<evidence type="ECO:0000256" key="1">
    <source>
        <dbReference type="SAM" id="MobiDB-lite"/>
    </source>
</evidence>
<feature type="region of interest" description="Disordered" evidence="1">
    <location>
        <begin position="41"/>
        <end position="71"/>
    </location>
</feature>